<name>A0A385DQN6_9CAUD</name>
<dbReference type="EMBL" id="MH669004">
    <property type="protein sequence ID" value="AXQ61128.1"/>
    <property type="molecule type" value="Genomic_DNA"/>
</dbReference>
<dbReference type="KEGG" id="vg:64471052"/>
<evidence type="ECO:0000313" key="2">
    <source>
        <dbReference type="Proteomes" id="UP000264086"/>
    </source>
</evidence>
<dbReference type="Proteomes" id="UP000264086">
    <property type="component" value="Segment"/>
</dbReference>
<sequence>MSIQLRKGQSVNLNQLARQAQPESTLKRLLRNDLNALAERFGGK</sequence>
<dbReference type="RefSeq" id="YP_010055129.1">
    <property type="nucleotide sequence ID" value="NC_054661.1"/>
</dbReference>
<dbReference type="GeneID" id="64471052"/>
<protein>
    <submittedName>
        <fullName evidence="1">Uncharacterized protein</fullName>
    </submittedName>
</protein>
<proteinExistence type="predicted"/>
<accession>A0A385DQN6</accession>
<gene>
    <name evidence="1" type="primary">77</name>
    <name evidence="1" type="ORF">SEA_HANK144_77</name>
</gene>
<keyword evidence="2" id="KW-1185">Reference proteome</keyword>
<organism evidence="1 2">
    <name type="scientific">Streptomyces phage Hank144</name>
    <dbReference type="NCBI Taxonomy" id="2301573"/>
    <lineage>
        <taxon>Viruses</taxon>
        <taxon>Duplodnaviria</taxon>
        <taxon>Heunggongvirae</taxon>
        <taxon>Uroviricota</taxon>
        <taxon>Caudoviricetes</taxon>
        <taxon>Arquatrovirinae</taxon>
        <taxon>Janusvirus</taxon>
        <taxon>Janusvirus hank144</taxon>
    </lineage>
</organism>
<reference evidence="1 2" key="1">
    <citation type="submission" date="2018-07" db="EMBL/GenBank/DDBJ databases">
        <authorList>
            <person name="Amani N.Z."/>
            <person name="Ambroziak M.E."/>
            <person name="Biju A."/>
            <person name="Bushnell W."/>
            <person name="Calia C.N."/>
            <person name="Chen Y.J."/>
            <person name="Hill L.T."/>
            <person name="Karpinska S."/>
            <person name="Martinez K.C."/>
            <person name="Medwid J.R."/>
            <person name="Nguyen C."/>
            <person name="Oliver A."/>
            <person name="Pham J.P."/>
            <person name="Ramsey M.R."/>
            <person name="Ravi S."/>
            <person name="Sardina J.R."/>
            <person name="Senecal S.L."/>
            <person name="Sheen J."/>
            <person name="Shende N.V."/>
            <person name="Shi C.Y."/>
            <person name="Stuart L.C."/>
            <person name="Vu L."/>
            <person name="Wang L.Q."/>
            <person name="West L.J."/>
            <person name="Westgaard A.C."/>
            <person name="Liu R.B."/>
            <person name="Pierce E.C."/>
            <person name="Mohan S."/>
            <person name="Pogliano J."/>
            <person name="Delesalle V.A."/>
            <person name="Garlena R.A."/>
            <person name="Russell D.A."/>
            <person name="Pope W.H."/>
            <person name="Jacobs-Sera D."/>
            <person name="Hatfull G.F."/>
        </authorList>
    </citation>
    <scope>NUCLEOTIDE SEQUENCE [LARGE SCALE GENOMIC DNA]</scope>
</reference>
<evidence type="ECO:0000313" key="1">
    <source>
        <dbReference type="EMBL" id="AXQ61128.1"/>
    </source>
</evidence>